<dbReference type="InterPro" id="IPR048760">
    <property type="entry name" value="VP0354-like_sensor_dom"/>
</dbReference>
<dbReference type="EMBL" id="RAQO01000002">
    <property type="protein sequence ID" value="RKF21571.1"/>
    <property type="molecule type" value="Genomic_DNA"/>
</dbReference>
<dbReference type="Gene3D" id="3.30.565.10">
    <property type="entry name" value="Histidine kinase-like ATPase, C-terminal domain"/>
    <property type="match status" value="1"/>
</dbReference>
<dbReference type="InterPro" id="IPR035965">
    <property type="entry name" value="PAS-like_dom_sf"/>
</dbReference>
<dbReference type="PANTHER" id="PTHR43065">
    <property type="entry name" value="SENSOR HISTIDINE KINASE"/>
    <property type="match status" value="1"/>
</dbReference>
<comment type="subcellular location">
    <subcellularLocation>
        <location evidence="2">Cell membrane</location>
        <topology evidence="2">Multi-pass membrane protein</topology>
    </subcellularLocation>
</comment>
<dbReference type="InterPro" id="IPR000700">
    <property type="entry name" value="PAS-assoc_C"/>
</dbReference>
<feature type="domain" description="PAC" evidence="16">
    <location>
        <begin position="539"/>
        <end position="591"/>
    </location>
</feature>
<dbReference type="Gene3D" id="1.10.287.130">
    <property type="match status" value="1"/>
</dbReference>
<dbReference type="InterPro" id="IPR003594">
    <property type="entry name" value="HATPase_dom"/>
</dbReference>
<evidence type="ECO:0000256" key="5">
    <source>
        <dbReference type="ARBA" id="ARBA00022553"/>
    </source>
</evidence>
<keyword evidence="8" id="KW-0547">Nucleotide-binding</keyword>
<dbReference type="SMART" id="SM00086">
    <property type="entry name" value="PAC"/>
    <property type="match status" value="1"/>
</dbReference>
<evidence type="ECO:0000313" key="18">
    <source>
        <dbReference type="Proteomes" id="UP000286482"/>
    </source>
</evidence>
<dbReference type="Pfam" id="PF02518">
    <property type="entry name" value="HATPase_c"/>
    <property type="match status" value="1"/>
</dbReference>
<dbReference type="PANTHER" id="PTHR43065:SF10">
    <property type="entry name" value="PEROXIDE STRESS-ACTIVATED HISTIDINE KINASE MAK3"/>
    <property type="match status" value="1"/>
</dbReference>
<evidence type="ECO:0000256" key="9">
    <source>
        <dbReference type="ARBA" id="ARBA00022777"/>
    </source>
</evidence>
<dbReference type="Proteomes" id="UP000286482">
    <property type="component" value="Unassembled WGS sequence"/>
</dbReference>
<dbReference type="InterPro" id="IPR029151">
    <property type="entry name" value="Sensor-like_sf"/>
</dbReference>
<evidence type="ECO:0000259" key="14">
    <source>
        <dbReference type="PROSITE" id="PS50109"/>
    </source>
</evidence>
<keyword evidence="5" id="KW-0597">Phosphoprotein</keyword>
<comment type="caution">
    <text evidence="17">The sequence shown here is derived from an EMBL/GenBank/DDBJ whole genome shotgun (WGS) entry which is preliminary data.</text>
</comment>
<evidence type="ECO:0000256" key="1">
    <source>
        <dbReference type="ARBA" id="ARBA00000085"/>
    </source>
</evidence>
<gene>
    <name evidence="17" type="ORF">DBZ36_02110</name>
</gene>
<dbReference type="EC" id="2.7.13.3" evidence="3"/>
<evidence type="ECO:0000256" key="7">
    <source>
        <dbReference type="ARBA" id="ARBA00022692"/>
    </source>
</evidence>
<sequence>MHSTATKPSLKIQISELLLWLVPGVLALSLLMLAHYQLSIEKDKQYALNNELVIVGLVDEVLGETLATMSADAKNLAYVSQKIVSQNSQSVVELTAYFEQLSSNNLNYDQIRFINPNGMEKLRVNNFHGEVAVVPLNKLQDKSQRYYWQQTIGLEAGKVYISPMDLNVEDGKVQYPLNPTIRVGTPVYDDKNRLLGVIVLNYKGDQLIHKLFNIAPNFINHLYLLNPQGFAVIHPSDDPRTRFNFDTKSSLDASVLDKIRSLEQGQFSDDGHYYSFASVDAPNNGVWTVVSDFPQQRFDLAHVAFFERYAWVYGLLLVGLIFCATVFSRYRVQTRFLSQQRHNELQFRQTMENIQLAAVTMDRRGIITFCNDYFLNMVGYRRDEVEGSNWIQRFIPQELHPQASEALHEAIRLQTHQAQSESVVMSKSGEIHLVAWTSTFSESFHQQLSLTLLGEDRTEQKLAQDQLQQLSHAVESSQNSVMITNLKGLIVYVNPFFCELTGYSRDEVLGRSPKFLQSGDMDVNDYTNLWATLTQGMEWRGEFHNRKKNGVLYWERVRISAVNDVEGRALYYVAVKQDITEEKRLLAQVERQQRDRIQHEKLAEVGKVVNMIAHDLRNPLSSIKMVLQINARKSEDEMFTISLDQVRYMEAILEELLAYSKPDEFKPEWIDINKLIQTIIAGQQKLSREWGIALDVQLQPNLPTLYADPIKIRQALQNVLLNALQAAKLSKIATAKVMVSTNIMITDSNTQLLIDIENNGQSIDPCLADKVFEPFFTTKAQGTGLGLAIVKRIIDTHSGNISLQAMESSGTRVRIRIPTTQTELWEQEKQGLAVV</sequence>
<dbReference type="SMART" id="SM00388">
    <property type="entry name" value="HisKA"/>
    <property type="match status" value="1"/>
</dbReference>
<evidence type="ECO:0000256" key="10">
    <source>
        <dbReference type="ARBA" id="ARBA00022840"/>
    </source>
</evidence>
<dbReference type="OrthoDB" id="9808408at2"/>
<keyword evidence="7 13" id="KW-0812">Transmembrane</keyword>
<keyword evidence="10" id="KW-0067">ATP-binding</keyword>
<protein>
    <recommendedName>
        <fullName evidence="3">histidine kinase</fullName>
        <ecNumber evidence="3">2.7.13.3</ecNumber>
    </recommendedName>
</protein>
<organism evidence="17 18">
    <name type="scientific">Alginatibacterium sediminis</name>
    <dbReference type="NCBI Taxonomy" id="2164068"/>
    <lineage>
        <taxon>Bacteria</taxon>
        <taxon>Pseudomonadati</taxon>
        <taxon>Pseudomonadota</taxon>
        <taxon>Gammaproteobacteria</taxon>
        <taxon>Alteromonadales</taxon>
        <taxon>Alteromonadaceae</taxon>
        <taxon>Alginatibacterium</taxon>
    </lineage>
</organism>
<dbReference type="Pfam" id="PF00512">
    <property type="entry name" value="HisKA"/>
    <property type="match status" value="1"/>
</dbReference>
<dbReference type="PRINTS" id="PR00344">
    <property type="entry name" value="BCTRLSENSOR"/>
</dbReference>
<dbReference type="GO" id="GO:0005524">
    <property type="term" value="F:ATP binding"/>
    <property type="evidence" value="ECO:0007669"/>
    <property type="project" value="UniProtKB-KW"/>
</dbReference>
<proteinExistence type="predicted"/>
<feature type="domain" description="PAS" evidence="15">
    <location>
        <begin position="466"/>
        <end position="512"/>
    </location>
</feature>
<dbReference type="GO" id="GO:0005886">
    <property type="term" value="C:plasma membrane"/>
    <property type="evidence" value="ECO:0007669"/>
    <property type="project" value="UniProtKB-SubCell"/>
</dbReference>
<keyword evidence="12" id="KW-0902">Two-component regulatory system</keyword>
<dbReference type="InterPro" id="IPR036097">
    <property type="entry name" value="HisK_dim/P_sf"/>
</dbReference>
<evidence type="ECO:0000256" key="3">
    <source>
        <dbReference type="ARBA" id="ARBA00012438"/>
    </source>
</evidence>
<evidence type="ECO:0000313" key="17">
    <source>
        <dbReference type="EMBL" id="RKF21571.1"/>
    </source>
</evidence>
<evidence type="ECO:0000256" key="11">
    <source>
        <dbReference type="ARBA" id="ARBA00022989"/>
    </source>
</evidence>
<evidence type="ECO:0000259" key="16">
    <source>
        <dbReference type="PROSITE" id="PS50113"/>
    </source>
</evidence>
<dbReference type="Pfam" id="PF21623">
    <property type="entry name" value="HK_sensor_dom_bact"/>
    <property type="match status" value="1"/>
</dbReference>
<dbReference type="PROSITE" id="PS50109">
    <property type="entry name" value="HIS_KIN"/>
    <property type="match status" value="1"/>
</dbReference>
<dbReference type="InterPro" id="IPR003661">
    <property type="entry name" value="HisK_dim/P_dom"/>
</dbReference>
<feature type="domain" description="PAS" evidence="15">
    <location>
        <begin position="343"/>
        <end position="414"/>
    </location>
</feature>
<dbReference type="SUPFAM" id="SSF55785">
    <property type="entry name" value="PYP-like sensor domain (PAS domain)"/>
    <property type="match status" value="2"/>
</dbReference>
<evidence type="ECO:0000256" key="12">
    <source>
        <dbReference type="ARBA" id="ARBA00023012"/>
    </source>
</evidence>
<keyword evidence="13" id="KW-0472">Membrane</keyword>
<dbReference type="InterPro" id="IPR004358">
    <property type="entry name" value="Sig_transdc_His_kin-like_C"/>
</dbReference>
<dbReference type="SUPFAM" id="SSF55874">
    <property type="entry name" value="ATPase domain of HSP90 chaperone/DNA topoisomerase II/histidine kinase"/>
    <property type="match status" value="1"/>
</dbReference>
<feature type="transmembrane region" description="Helical" evidence="13">
    <location>
        <begin position="310"/>
        <end position="330"/>
    </location>
</feature>
<dbReference type="SUPFAM" id="SSF103190">
    <property type="entry name" value="Sensory domain-like"/>
    <property type="match status" value="2"/>
</dbReference>
<comment type="catalytic activity">
    <reaction evidence="1">
        <text>ATP + protein L-histidine = ADP + protein N-phospho-L-histidine.</text>
        <dbReference type="EC" id="2.7.13.3"/>
    </reaction>
</comment>
<dbReference type="PROSITE" id="PS50112">
    <property type="entry name" value="PAS"/>
    <property type="match status" value="2"/>
</dbReference>
<dbReference type="Gene3D" id="3.30.450.20">
    <property type="entry name" value="PAS domain"/>
    <property type="match status" value="3"/>
</dbReference>
<evidence type="ECO:0000256" key="2">
    <source>
        <dbReference type="ARBA" id="ARBA00004651"/>
    </source>
</evidence>
<dbReference type="PROSITE" id="PS50113">
    <property type="entry name" value="PAC"/>
    <property type="match status" value="1"/>
</dbReference>
<evidence type="ECO:0000256" key="6">
    <source>
        <dbReference type="ARBA" id="ARBA00022679"/>
    </source>
</evidence>
<feature type="domain" description="Histidine kinase" evidence="14">
    <location>
        <begin position="611"/>
        <end position="821"/>
    </location>
</feature>
<evidence type="ECO:0000256" key="8">
    <source>
        <dbReference type="ARBA" id="ARBA00022741"/>
    </source>
</evidence>
<accession>A0A420ELF0</accession>
<feature type="transmembrane region" description="Helical" evidence="13">
    <location>
        <begin position="17"/>
        <end position="36"/>
    </location>
</feature>
<dbReference type="InterPro" id="IPR001610">
    <property type="entry name" value="PAC"/>
</dbReference>
<dbReference type="SMART" id="SM00387">
    <property type="entry name" value="HATPase_c"/>
    <property type="match status" value="1"/>
</dbReference>
<dbReference type="InterPro" id="IPR000014">
    <property type="entry name" value="PAS"/>
</dbReference>
<dbReference type="CDD" id="cd18773">
    <property type="entry name" value="PDC1_HK_sensor"/>
    <property type="match status" value="1"/>
</dbReference>
<dbReference type="InterPro" id="IPR036890">
    <property type="entry name" value="HATPase_C_sf"/>
</dbReference>
<dbReference type="SUPFAM" id="SSF47384">
    <property type="entry name" value="Homodimeric domain of signal transducing histidine kinase"/>
    <property type="match status" value="1"/>
</dbReference>
<reference evidence="17 18" key="1">
    <citation type="submission" date="2018-09" db="EMBL/GenBank/DDBJ databases">
        <authorList>
            <person name="Wang Z."/>
        </authorList>
    </citation>
    <scope>NUCLEOTIDE SEQUENCE [LARGE SCALE GENOMIC DNA]</scope>
    <source>
        <strain evidence="17 18">ALS 81</strain>
    </source>
</reference>
<keyword evidence="11 13" id="KW-1133">Transmembrane helix</keyword>
<keyword evidence="4" id="KW-1003">Cell membrane</keyword>
<dbReference type="CDD" id="cd00130">
    <property type="entry name" value="PAS"/>
    <property type="match status" value="2"/>
</dbReference>
<evidence type="ECO:0000256" key="13">
    <source>
        <dbReference type="SAM" id="Phobius"/>
    </source>
</evidence>
<keyword evidence="6" id="KW-0808">Transferase</keyword>
<evidence type="ECO:0000259" key="15">
    <source>
        <dbReference type="PROSITE" id="PS50112"/>
    </source>
</evidence>
<keyword evidence="9" id="KW-0418">Kinase</keyword>
<dbReference type="AlphaFoldDB" id="A0A420ELF0"/>
<dbReference type="CDD" id="cd00082">
    <property type="entry name" value="HisKA"/>
    <property type="match status" value="1"/>
</dbReference>
<dbReference type="NCBIfam" id="TIGR00229">
    <property type="entry name" value="sensory_box"/>
    <property type="match status" value="2"/>
</dbReference>
<evidence type="ECO:0000256" key="4">
    <source>
        <dbReference type="ARBA" id="ARBA00022475"/>
    </source>
</evidence>
<keyword evidence="18" id="KW-1185">Reference proteome</keyword>
<dbReference type="GO" id="GO:0000155">
    <property type="term" value="F:phosphorelay sensor kinase activity"/>
    <property type="evidence" value="ECO:0007669"/>
    <property type="project" value="InterPro"/>
</dbReference>
<dbReference type="InterPro" id="IPR005467">
    <property type="entry name" value="His_kinase_dom"/>
</dbReference>
<name>A0A420ELF0_9ALTE</name>
<dbReference type="Pfam" id="PF13426">
    <property type="entry name" value="PAS_9"/>
    <property type="match status" value="2"/>
</dbReference>
<dbReference type="SMART" id="SM00091">
    <property type="entry name" value="PAS"/>
    <property type="match status" value="2"/>
</dbReference>